<dbReference type="Pfam" id="PF07859">
    <property type="entry name" value="Abhydrolase_3"/>
    <property type="match status" value="1"/>
</dbReference>
<dbReference type="GO" id="GO:0016787">
    <property type="term" value="F:hydrolase activity"/>
    <property type="evidence" value="ECO:0007669"/>
    <property type="project" value="InterPro"/>
</dbReference>
<dbReference type="InterPro" id="IPR029058">
    <property type="entry name" value="AB_hydrolase_fold"/>
</dbReference>
<dbReference type="InterPro" id="IPR050466">
    <property type="entry name" value="Carboxylest/Gibb_receptor"/>
</dbReference>
<dbReference type="KEGG" id="sro:Sros_4510"/>
<dbReference type="SUPFAM" id="SSF53474">
    <property type="entry name" value="alpha/beta-Hydrolases"/>
    <property type="match status" value="1"/>
</dbReference>
<dbReference type="PANTHER" id="PTHR23024:SF24">
    <property type="entry name" value="ALPHA_BETA HYDROLASE FOLD-3 DOMAIN-CONTAINING PROTEIN"/>
    <property type="match status" value="1"/>
</dbReference>
<gene>
    <name evidence="3" type="ordered locus">Sros_4510</name>
</gene>
<accession>D2B1S3</accession>
<dbReference type="AlphaFoldDB" id="D2B1S3"/>
<dbReference type="EMBL" id="CP001814">
    <property type="protein sequence ID" value="ACZ87375.1"/>
    <property type="molecule type" value="Genomic_DNA"/>
</dbReference>
<proteinExistence type="predicted"/>
<feature type="region of interest" description="Disordered" evidence="1">
    <location>
        <begin position="1"/>
        <end position="38"/>
    </location>
</feature>
<dbReference type="Proteomes" id="UP000002029">
    <property type="component" value="Chromosome"/>
</dbReference>
<evidence type="ECO:0000259" key="2">
    <source>
        <dbReference type="Pfam" id="PF07859"/>
    </source>
</evidence>
<dbReference type="InterPro" id="IPR013094">
    <property type="entry name" value="AB_hydrolase_3"/>
</dbReference>
<evidence type="ECO:0000256" key="1">
    <source>
        <dbReference type="SAM" id="MobiDB-lite"/>
    </source>
</evidence>
<evidence type="ECO:0000313" key="3">
    <source>
        <dbReference type="EMBL" id="ACZ87375.1"/>
    </source>
</evidence>
<name>D2B1S3_STRRD</name>
<dbReference type="STRING" id="479432.Sros_4510"/>
<dbReference type="HOGENOM" id="CLU_012494_6_4_11"/>
<feature type="domain" description="Alpha/beta hydrolase fold-3" evidence="2">
    <location>
        <begin position="126"/>
        <end position="332"/>
    </location>
</feature>
<organism evidence="3 4">
    <name type="scientific">Streptosporangium roseum (strain ATCC 12428 / DSM 43021 / JCM 3005 / KCTC 9067 / NCIMB 10171 / NRRL 2505 / NI 9100)</name>
    <dbReference type="NCBI Taxonomy" id="479432"/>
    <lineage>
        <taxon>Bacteria</taxon>
        <taxon>Bacillati</taxon>
        <taxon>Actinomycetota</taxon>
        <taxon>Actinomycetes</taxon>
        <taxon>Streptosporangiales</taxon>
        <taxon>Streptosporangiaceae</taxon>
        <taxon>Streptosporangium</taxon>
    </lineage>
</organism>
<dbReference type="Gene3D" id="3.40.50.1820">
    <property type="entry name" value="alpha/beta hydrolase"/>
    <property type="match status" value="1"/>
</dbReference>
<keyword evidence="4" id="KW-1185">Reference proteome</keyword>
<protein>
    <submittedName>
        <fullName evidence="3">Esterase/lipase-like protein</fullName>
    </submittedName>
</protein>
<reference evidence="3 4" key="1">
    <citation type="journal article" date="2010" name="Stand. Genomic Sci.">
        <title>Complete genome sequence of Streptosporangium roseum type strain (NI 9100).</title>
        <authorList>
            <person name="Nolan M."/>
            <person name="Sikorski J."/>
            <person name="Jando M."/>
            <person name="Lucas S."/>
            <person name="Lapidus A."/>
            <person name="Glavina Del Rio T."/>
            <person name="Chen F."/>
            <person name="Tice H."/>
            <person name="Pitluck S."/>
            <person name="Cheng J.F."/>
            <person name="Chertkov O."/>
            <person name="Sims D."/>
            <person name="Meincke L."/>
            <person name="Brettin T."/>
            <person name="Han C."/>
            <person name="Detter J.C."/>
            <person name="Bruce D."/>
            <person name="Goodwin L."/>
            <person name="Land M."/>
            <person name="Hauser L."/>
            <person name="Chang Y.J."/>
            <person name="Jeffries C.D."/>
            <person name="Ivanova N."/>
            <person name="Mavromatis K."/>
            <person name="Mikhailova N."/>
            <person name="Chen A."/>
            <person name="Palaniappan K."/>
            <person name="Chain P."/>
            <person name="Rohde M."/>
            <person name="Goker M."/>
            <person name="Bristow J."/>
            <person name="Eisen J.A."/>
            <person name="Markowitz V."/>
            <person name="Hugenholtz P."/>
            <person name="Kyrpides N.C."/>
            <person name="Klenk H.P."/>
        </authorList>
    </citation>
    <scope>NUCLEOTIDE SEQUENCE [LARGE SCALE GENOMIC DNA]</scope>
    <source>
        <strain evidence="4">ATCC 12428 / DSM 43021 / JCM 3005 / NI 9100</strain>
    </source>
</reference>
<dbReference type="eggNOG" id="COG0657">
    <property type="taxonomic scope" value="Bacteria"/>
</dbReference>
<evidence type="ECO:0000313" key="4">
    <source>
        <dbReference type="Proteomes" id="UP000002029"/>
    </source>
</evidence>
<dbReference type="PANTHER" id="PTHR23024">
    <property type="entry name" value="ARYLACETAMIDE DEACETYLASE"/>
    <property type="match status" value="1"/>
</dbReference>
<sequence>MSGMHTIHVKGEPRYVSPESCRPSPLAPEPGTSTERPPLGIRLLHALGKERDWSAMTDEELVAYRDAENRFRASRLARVITGRPDRGAAIRWQRVALPGRELPVRVYRPSPGRGGRGVDRAELPLVIHVHGGGFVGTAVQCDWVNSRLAARLPAVVVSVEHRLLGPETPLSEAVDDGWDVLRHVVQHAARWGIDPARTAVFGESTGSMVTALAAIRAREAGLHLRAQVLVNPAVDLTSTMFDHASIIRHANSPTLTVPQLRLLHRFAVPPGTDPRALSPLYADDLSGLAPALVVVPTLDPLADHGRCYAERLRAAGTPARLTEHPGATHAFLSMPGVVPQAKAARAEIVEFLRGALAG</sequence>